<evidence type="ECO:0000313" key="2">
    <source>
        <dbReference type="EMBL" id="MCQ4841204.1"/>
    </source>
</evidence>
<reference evidence="2 3" key="1">
    <citation type="submission" date="2022-06" db="EMBL/GenBank/DDBJ databases">
        <title>Isolation of gut microbiota from human fecal samples.</title>
        <authorList>
            <person name="Pamer E.G."/>
            <person name="Barat B."/>
            <person name="Waligurski E."/>
            <person name="Medina S."/>
            <person name="Paddock L."/>
            <person name="Mostad J."/>
        </authorList>
    </citation>
    <scope>NUCLEOTIDE SEQUENCE [LARGE SCALE GENOMIC DNA]</scope>
    <source>
        <strain evidence="2 3">DFI.9.73</strain>
    </source>
</reference>
<accession>A0ABT1S2Q7</accession>
<keyword evidence="1" id="KW-0732">Signal</keyword>
<dbReference type="GeneID" id="90531127"/>
<protein>
    <submittedName>
        <fullName evidence="2">Uncharacterized protein</fullName>
    </submittedName>
</protein>
<evidence type="ECO:0000256" key="1">
    <source>
        <dbReference type="SAM" id="SignalP"/>
    </source>
</evidence>
<proteinExistence type="predicted"/>
<comment type="caution">
    <text evidence="2">The sequence shown here is derived from an EMBL/GenBank/DDBJ whole genome shotgun (WGS) entry which is preliminary data.</text>
</comment>
<feature type="chain" id="PRO_5045607303" evidence="1">
    <location>
        <begin position="27"/>
        <end position="240"/>
    </location>
</feature>
<dbReference type="EMBL" id="JANFZH010000040">
    <property type="protein sequence ID" value="MCQ4841204.1"/>
    <property type="molecule type" value="Genomic_DNA"/>
</dbReference>
<organism evidence="2 3">
    <name type="scientific">Neglectibacter timonensis</name>
    <dbReference type="NCBI Taxonomy" id="1776382"/>
    <lineage>
        <taxon>Bacteria</taxon>
        <taxon>Bacillati</taxon>
        <taxon>Bacillota</taxon>
        <taxon>Clostridia</taxon>
        <taxon>Eubacteriales</taxon>
        <taxon>Oscillospiraceae</taxon>
        <taxon>Neglectibacter</taxon>
    </lineage>
</organism>
<sequence>MKLRKVLALTLVLVFTILSSGITALAASPTIEDLSKKEERVLWTVNEIQNPDTLISRAKLGIDELADNLGIEAKSTIETTGNILAENHVTSQLLQRKAIDNKQIDTYAVSSVARYVTSHQGQNTGYGSTLVATLYLNTITVSGHTEICLLYTHDTVYGGGAARLVMSNVIRVEAGGAVYNTSDIFSYPSGSYTLYPNQAGLYIMGGTAFVGLKDYLFFDNGGSIKVEFTVNPAGIVTPNP</sequence>
<gene>
    <name evidence="2" type="ORF">NE695_14915</name>
</gene>
<dbReference type="Proteomes" id="UP001524473">
    <property type="component" value="Unassembled WGS sequence"/>
</dbReference>
<evidence type="ECO:0000313" key="3">
    <source>
        <dbReference type="Proteomes" id="UP001524473"/>
    </source>
</evidence>
<dbReference type="RefSeq" id="WP_066860281.1">
    <property type="nucleotide sequence ID" value="NZ_CABKVV010000009.1"/>
</dbReference>
<name>A0ABT1S2Q7_9FIRM</name>
<keyword evidence="3" id="KW-1185">Reference proteome</keyword>
<feature type="signal peptide" evidence="1">
    <location>
        <begin position="1"/>
        <end position="26"/>
    </location>
</feature>